<evidence type="ECO:0000256" key="2">
    <source>
        <dbReference type="SAM" id="SignalP"/>
    </source>
</evidence>
<feature type="signal peptide" evidence="2">
    <location>
        <begin position="1"/>
        <end position="20"/>
    </location>
</feature>
<proteinExistence type="predicted"/>
<dbReference type="EMBL" id="LWDF02000017">
    <property type="protein sequence ID" value="KAE8260152.1"/>
    <property type="molecule type" value="Genomic_DNA"/>
</dbReference>
<accession>A0A8T8TEZ5</accession>
<organism evidence="3 4">
    <name type="scientific">Tilletia indica</name>
    <dbReference type="NCBI Taxonomy" id="43049"/>
    <lineage>
        <taxon>Eukaryota</taxon>
        <taxon>Fungi</taxon>
        <taxon>Dikarya</taxon>
        <taxon>Basidiomycota</taxon>
        <taxon>Ustilaginomycotina</taxon>
        <taxon>Exobasidiomycetes</taxon>
        <taxon>Tilletiales</taxon>
        <taxon>Tilletiaceae</taxon>
        <taxon>Tilletia</taxon>
    </lineage>
</organism>
<name>A0A8T8TEZ5_9BASI</name>
<sequence>MIRFCTLIALLPFLLSISFALPIGYTPLGLSPTSLQFGRPIIQSQGPNVMPAAKRARFLTRGEKPLIESVDLLNEALRLANDPNADPAALEDAMRKGTEALSKLGSSTGDGAKVEASTGNGAKVANKPPYRFPWPASRLNLTPTDPSNPTQSTSGNKVSWPSK</sequence>
<reference evidence="3" key="2">
    <citation type="journal article" date="2019" name="IMA Fungus">
        <title>Genome sequencing and comparison of five Tilletia species to identify candidate genes for the detection of regulated species infecting wheat.</title>
        <authorList>
            <person name="Nguyen H.D.T."/>
            <person name="Sultana T."/>
            <person name="Kesanakurti P."/>
            <person name="Hambleton S."/>
        </authorList>
    </citation>
    <scope>NUCLEOTIDE SEQUENCE</scope>
    <source>
        <strain evidence="3">DAOMC 236416</strain>
    </source>
</reference>
<feature type="compositionally biased region" description="Polar residues" evidence="1">
    <location>
        <begin position="139"/>
        <end position="163"/>
    </location>
</feature>
<evidence type="ECO:0000256" key="1">
    <source>
        <dbReference type="SAM" id="MobiDB-lite"/>
    </source>
</evidence>
<evidence type="ECO:0000313" key="4">
    <source>
        <dbReference type="Proteomes" id="UP000077521"/>
    </source>
</evidence>
<keyword evidence="4" id="KW-1185">Reference proteome</keyword>
<feature type="region of interest" description="Disordered" evidence="1">
    <location>
        <begin position="94"/>
        <end position="163"/>
    </location>
</feature>
<feature type="chain" id="PRO_5035732357" evidence="2">
    <location>
        <begin position="21"/>
        <end position="163"/>
    </location>
</feature>
<keyword evidence="2" id="KW-0732">Signal</keyword>
<gene>
    <name evidence="3" type="ORF">A4X13_0g526</name>
</gene>
<comment type="caution">
    <text evidence="3">The sequence shown here is derived from an EMBL/GenBank/DDBJ whole genome shotgun (WGS) entry which is preliminary data.</text>
</comment>
<evidence type="ECO:0000313" key="3">
    <source>
        <dbReference type="EMBL" id="KAE8260152.1"/>
    </source>
</evidence>
<protein>
    <submittedName>
        <fullName evidence="3">Uncharacterized protein</fullName>
    </submittedName>
</protein>
<dbReference type="AlphaFoldDB" id="A0A8T8TEZ5"/>
<dbReference type="Proteomes" id="UP000077521">
    <property type="component" value="Unassembled WGS sequence"/>
</dbReference>
<reference evidence="3" key="1">
    <citation type="submission" date="2016-04" db="EMBL/GenBank/DDBJ databases">
        <authorList>
            <person name="Nguyen H.D."/>
            <person name="Samba Siva P."/>
            <person name="Cullis J."/>
            <person name="Levesque C.A."/>
            <person name="Hambleton S."/>
        </authorList>
    </citation>
    <scope>NUCLEOTIDE SEQUENCE</scope>
    <source>
        <strain evidence="3">DAOMC 236416</strain>
    </source>
</reference>